<dbReference type="Proteomes" id="UP001198565">
    <property type="component" value="Unassembled WGS sequence"/>
</dbReference>
<gene>
    <name evidence="1" type="ORF">K7472_31385</name>
</gene>
<proteinExistence type="predicted"/>
<organism evidence="1 2">
    <name type="scientific">Streptantibioticus parmotrematis</name>
    <dbReference type="NCBI Taxonomy" id="2873249"/>
    <lineage>
        <taxon>Bacteria</taxon>
        <taxon>Bacillati</taxon>
        <taxon>Actinomycetota</taxon>
        <taxon>Actinomycetes</taxon>
        <taxon>Kitasatosporales</taxon>
        <taxon>Streptomycetaceae</taxon>
        <taxon>Streptantibioticus</taxon>
    </lineage>
</organism>
<reference evidence="1 2" key="1">
    <citation type="submission" date="2021-08" db="EMBL/GenBank/DDBJ databases">
        <title>Streptomyces sp. PTM05 isolated from lichen.</title>
        <authorList>
            <person name="Somphong A."/>
            <person name="Phongsopitanun W."/>
            <person name="Tanasupawat S."/>
        </authorList>
    </citation>
    <scope>NUCLEOTIDE SEQUENCE [LARGE SCALE GENOMIC DNA]</scope>
    <source>
        <strain evidence="1 2">Ptm05</strain>
    </source>
</reference>
<evidence type="ECO:0000313" key="2">
    <source>
        <dbReference type="Proteomes" id="UP001198565"/>
    </source>
</evidence>
<name>A0ABS7R1I5_9ACTN</name>
<evidence type="ECO:0000313" key="1">
    <source>
        <dbReference type="EMBL" id="MBY8889312.1"/>
    </source>
</evidence>
<comment type="caution">
    <text evidence="1">The sequence shown here is derived from an EMBL/GenBank/DDBJ whole genome shotgun (WGS) entry which is preliminary data.</text>
</comment>
<keyword evidence="2" id="KW-1185">Reference proteome</keyword>
<accession>A0ABS7R1I5</accession>
<dbReference type="EMBL" id="JAINVZ010000040">
    <property type="protein sequence ID" value="MBY8889312.1"/>
    <property type="molecule type" value="Genomic_DNA"/>
</dbReference>
<sequence length="312" mass="34050">MAYRVAASVARPGLTPLAQQLLPVLYQHRLLTVRQLHVLLAPHAVTDSYVRRQLRGLHELGLAAAALRSRSRQGEQVWYCTEGGADVVEAGGEAAVRAHRMTDQTAASQLQEHTLAVNDTAIAFVQAARRLGHECGPLDWEAERAHRIRDGAARLGGDSFLVPDAVLSYTRNTPTQRTLITWFLEIDRATETAIRLAGKLRAYARYLDYIPAPGFGRPRPGGPAEAWRERYTAFPRLLLVLTGASPTVLTRRIADVRALAASDVWLSHAATRLTAGMTTLQQLQTDGPFAPVVTPVFGPAARTDVLMAPTTT</sequence>
<dbReference type="InterPro" id="IPR025855">
    <property type="entry name" value="Replic_Relax"/>
</dbReference>
<dbReference type="Pfam" id="PF13814">
    <property type="entry name" value="Replic_Relax"/>
    <property type="match status" value="1"/>
</dbReference>
<protein>
    <submittedName>
        <fullName evidence="1">Replication-relaxation family protein</fullName>
    </submittedName>
</protein>
<dbReference type="RefSeq" id="WP_222982514.1">
    <property type="nucleotide sequence ID" value="NZ_JAINVZ010000040.1"/>
</dbReference>